<gene>
    <name evidence="1" type="ORF">LMXM_34_4780</name>
</gene>
<dbReference type="OMA" id="NILYELH"/>
<reference evidence="1 2" key="1">
    <citation type="journal article" date="2011" name="Genome Res.">
        <title>Chromosome and gene copy number variation allow major structural change between species and strains of Leishmania.</title>
        <authorList>
            <person name="Rogers M.B."/>
            <person name="Hilley J.D."/>
            <person name="Dickens N.J."/>
            <person name="Wilkes J."/>
            <person name="Bates P.A."/>
            <person name="Depledge D.P."/>
            <person name="Harris D."/>
            <person name="Her Y."/>
            <person name="Herzyk P."/>
            <person name="Imamura H."/>
            <person name="Otto T.D."/>
            <person name="Sanders M."/>
            <person name="Seeger K."/>
            <person name="Dujardin J.C."/>
            <person name="Berriman M."/>
            <person name="Smith D.F."/>
            <person name="Hertz-Fowler C."/>
            <person name="Mottram J.C."/>
        </authorList>
    </citation>
    <scope>NUCLEOTIDE SEQUENCE [LARGE SCALE GENOMIC DNA]</scope>
    <source>
        <strain evidence="1 2">MHOM/GT/2001/U1103</strain>
    </source>
</reference>
<proteinExistence type="predicted"/>
<name>E9B706_LEIMU</name>
<organism evidence="1 2">
    <name type="scientific">Leishmania mexicana (strain MHOM/GT/2001/U1103)</name>
    <dbReference type="NCBI Taxonomy" id="929439"/>
    <lineage>
        <taxon>Eukaryota</taxon>
        <taxon>Discoba</taxon>
        <taxon>Euglenozoa</taxon>
        <taxon>Kinetoplastea</taxon>
        <taxon>Metakinetoplastina</taxon>
        <taxon>Trypanosomatida</taxon>
        <taxon>Trypanosomatidae</taxon>
        <taxon>Leishmaniinae</taxon>
        <taxon>Leishmania</taxon>
    </lineage>
</organism>
<dbReference type="VEuPathDB" id="TriTrypDB:LmxM.34.4780"/>
<sequence>MDAAAAEGLTSAVPLLAASNTVPARQAACGAPRRQVGLSSKSPFSISLTSLMSFLPNGWTSAAESTTTVTTANILYGLDAHLTGLCSWASPLLTTAFVSLACAWLAVEAEIATSTTNVMLYSAVVMRHIFFTTALCACDYHASAQEPLSTM</sequence>
<dbReference type="KEGG" id="lmi:LMXM_34_4780"/>
<dbReference type="GeneID" id="13451190"/>
<protein>
    <submittedName>
        <fullName evidence="1">Uncharacterized protein</fullName>
    </submittedName>
</protein>
<dbReference type="Proteomes" id="UP000007259">
    <property type="component" value="Chromosome 34"/>
</dbReference>
<accession>E9B706</accession>
<dbReference type="OrthoDB" id="10437907at2759"/>
<dbReference type="EMBL" id="FR799587">
    <property type="protein sequence ID" value="CBZ31029.1"/>
    <property type="molecule type" value="Genomic_DNA"/>
</dbReference>
<keyword evidence="2" id="KW-1185">Reference proteome</keyword>
<dbReference type="RefSeq" id="XP_003879473.1">
    <property type="nucleotide sequence ID" value="XM_003879424.1"/>
</dbReference>
<dbReference type="AlphaFoldDB" id="E9B706"/>
<evidence type="ECO:0000313" key="1">
    <source>
        <dbReference type="EMBL" id="CBZ31029.1"/>
    </source>
</evidence>
<dbReference type="PhylomeDB" id="E9B706"/>
<evidence type="ECO:0000313" key="2">
    <source>
        <dbReference type="Proteomes" id="UP000007259"/>
    </source>
</evidence>